<dbReference type="AlphaFoldDB" id="A0A7J8B7W4"/>
<reference evidence="2 3" key="1">
    <citation type="journal article" date="2020" name="Nature">
        <title>Six reference-quality genomes reveal evolution of bat adaptations.</title>
        <authorList>
            <person name="Jebb D."/>
            <person name="Huang Z."/>
            <person name="Pippel M."/>
            <person name="Hughes G.M."/>
            <person name="Lavrichenko K."/>
            <person name="Devanna P."/>
            <person name="Winkler S."/>
            <person name="Jermiin L.S."/>
            <person name="Skirmuntt E.C."/>
            <person name="Katzourakis A."/>
            <person name="Burkitt-Gray L."/>
            <person name="Ray D.A."/>
            <person name="Sullivan K.A.M."/>
            <person name="Roscito J.G."/>
            <person name="Kirilenko B.M."/>
            <person name="Davalos L.M."/>
            <person name="Corthals A.P."/>
            <person name="Power M.L."/>
            <person name="Jones G."/>
            <person name="Ransome R.D."/>
            <person name="Dechmann D.K.N."/>
            <person name="Locatelli A.G."/>
            <person name="Puechmaille S.J."/>
            <person name="Fedrigo O."/>
            <person name="Jarvis E.D."/>
            <person name="Hiller M."/>
            <person name="Vernes S.C."/>
            <person name="Myers E.W."/>
            <person name="Teeling E.C."/>
        </authorList>
    </citation>
    <scope>NUCLEOTIDE SEQUENCE [LARGE SCALE GENOMIC DNA]</scope>
    <source>
        <strain evidence="2">MRouAeg1</strain>
        <tissue evidence="2">Muscle</tissue>
    </source>
</reference>
<feature type="region of interest" description="Disordered" evidence="1">
    <location>
        <begin position="1"/>
        <end position="22"/>
    </location>
</feature>
<dbReference type="EMBL" id="JACASE010000019">
    <property type="protein sequence ID" value="KAF6394732.1"/>
    <property type="molecule type" value="Genomic_DNA"/>
</dbReference>
<proteinExistence type="predicted"/>
<organism evidence="2 3">
    <name type="scientific">Rousettus aegyptiacus</name>
    <name type="common">Egyptian fruit bat</name>
    <name type="synonym">Pteropus aegyptiacus</name>
    <dbReference type="NCBI Taxonomy" id="9407"/>
    <lineage>
        <taxon>Eukaryota</taxon>
        <taxon>Metazoa</taxon>
        <taxon>Chordata</taxon>
        <taxon>Craniata</taxon>
        <taxon>Vertebrata</taxon>
        <taxon>Euteleostomi</taxon>
        <taxon>Mammalia</taxon>
        <taxon>Eutheria</taxon>
        <taxon>Laurasiatheria</taxon>
        <taxon>Chiroptera</taxon>
        <taxon>Yinpterochiroptera</taxon>
        <taxon>Pteropodoidea</taxon>
        <taxon>Pteropodidae</taxon>
        <taxon>Rousettinae</taxon>
        <taxon>Rousettus</taxon>
    </lineage>
</organism>
<comment type="caution">
    <text evidence="2">The sequence shown here is derived from an EMBL/GenBank/DDBJ whole genome shotgun (WGS) entry which is preliminary data.</text>
</comment>
<gene>
    <name evidence="2" type="ORF">HJG63_010056</name>
</gene>
<evidence type="ECO:0000313" key="2">
    <source>
        <dbReference type="EMBL" id="KAF6394732.1"/>
    </source>
</evidence>
<name>A0A7J8B7W4_ROUAE</name>
<evidence type="ECO:0000256" key="1">
    <source>
        <dbReference type="SAM" id="MobiDB-lite"/>
    </source>
</evidence>
<feature type="compositionally biased region" description="Low complexity" evidence="1">
    <location>
        <begin position="113"/>
        <end position="122"/>
    </location>
</feature>
<keyword evidence="3" id="KW-1185">Reference proteome</keyword>
<protein>
    <submittedName>
        <fullName evidence="2">Uncharacterized protein</fullName>
    </submittedName>
</protein>
<evidence type="ECO:0000313" key="3">
    <source>
        <dbReference type="Proteomes" id="UP000593571"/>
    </source>
</evidence>
<sequence>MGAAACVETEGLGGGRSRRRRGALWGMPASFLQHGGWSERVSEACPAVLDSTRATPRGPRECRPPRPLPSIPASPRGAPRTSRPSRGDRFPLQGPPAGLGTRTDLRHPEQELAGAGASACASWGPGRLRHGPRGVGGASWLFRPTPRIVHNG</sequence>
<accession>A0A7J8B7W4</accession>
<dbReference type="Proteomes" id="UP000593571">
    <property type="component" value="Unassembled WGS sequence"/>
</dbReference>
<feature type="region of interest" description="Disordered" evidence="1">
    <location>
        <begin position="50"/>
        <end position="152"/>
    </location>
</feature>